<evidence type="ECO:0000313" key="3">
    <source>
        <dbReference type="Proteomes" id="UP000052943"/>
    </source>
</evidence>
<protein>
    <recommendedName>
        <fullName evidence="1">AD domain-containing protein</fullName>
    </recommendedName>
</protein>
<dbReference type="GO" id="GO:0000387">
    <property type="term" value="P:spliceosomal snRNP assembly"/>
    <property type="evidence" value="ECO:0007669"/>
    <property type="project" value="TreeGrafter"/>
</dbReference>
<dbReference type="PANTHER" id="PTHR14710:SF2">
    <property type="entry name" value="GEM-ASSOCIATED PROTEIN 6"/>
    <property type="match status" value="1"/>
</dbReference>
<reference evidence="2 3" key="1">
    <citation type="submission" date="2015-11" db="EMBL/GenBank/DDBJ databases">
        <title>Genomes and virulence difference between two physiological races of Phytophthora nicotianae.</title>
        <authorList>
            <person name="Liu H."/>
            <person name="Ma X."/>
            <person name="Yu H."/>
            <person name="Fang D."/>
            <person name="Li Y."/>
            <person name="Wang X."/>
            <person name="Wang W."/>
            <person name="Dong Y."/>
            <person name="Xiao B."/>
        </authorList>
    </citation>
    <scope>NUCLEOTIDE SEQUENCE [LARGE SCALE GENOMIC DNA]</scope>
    <source>
        <strain evidence="3">race 0</strain>
    </source>
</reference>
<proteinExistence type="predicted"/>
<dbReference type="GO" id="GO:0000245">
    <property type="term" value="P:spliceosomal complex assembly"/>
    <property type="evidence" value="ECO:0007669"/>
    <property type="project" value="InterPro"/>
</dbReference>
<evidence type="ECO:0000313" key="2">
    <source>
        <dbReference type="EMBL" id="KUF94283.1"/>
    </source>
</evidence>
<accession>A0A0W8DD74</accession>
<feature type="domain" description="AD" evidence="1">
    <location>
        <begin position="54"/>
        <end position="144"/>
    </location>
</feature>
<evidence type="ECO:0000259" key="1">
    <source>
        <dbReference type="PROSITE" id="PS52001"/>
    </source>
</evidence>
<dbReference type="OrthoDB" id="77463at2759"/>
<dbReference type="GO" id="GO:0005634">
    <property type="term" value="C:nucleus"/>
    <property type="evidence" value="ECO:0007669"/>
    <property type="project" value="InterPro"/>
</dbReference>
<dbReference type="PROSITE" id="PS52001">
    <property type="entry name" value="AD"/>
    <property type="match status" value="1"/>
</dbReference>
<dbReference type="InterPro" id="IPR009422">
    <property type="entry name" value="Gemin6"/>
</dbReference>
<dbReference type="AlphaFoldDB" id="A0A0W8DD74"/>
<dbReference type="InterPro" id="IPR047574">
    <property type="entry name" value="AD"/>
</dbReference>
<dbReference type="EMBL" id="LNFO01001169">
    <property type="protein sequence ID" value="KUF94283.1"/>
    <property type="molecule type" value="Genomic_DNA"/>
</dbReference>
<dbReference type="GO" id="GO:0032797">
    <property type="term" value="C:SMN complex"/>
    <property type="evidence" value="ECO:0007669"/>
    <property type="project" value="TreeGrafter"/>
</dbReference>
<comment type="caution">
    <text evidence="2">The sequence shown here is derived from an EMBL/GenBank/DDBJ whole genome shotgun (WGS) entry which is preliminary data.</text>
</comment>
<sequence length="144" mass="16089">MASENSLFDQCSALIGESTRVLLQDGTYTHDNSGYNVKIVLAHHVRGIEKGLQESTDLPTLGALKKELEKGRNSSLEDSTSIQRRRQQQLGQVLTKNFVPFDVEADDSIRVFGGAATVRPPYRSVECANEQLLRRMQQLLEQLS</sequence>
<organism evidence="2 3">
    <name type="scientific">Phytophthora nicotianae</name>
    <name type="common">Potato buckeye rot agent</name>
    <name type="synonym">Phytophthora parasitica</name>
    <dbReference type="NCBI Taxonomy" id="4792"/>
    <lineage>
        <taxon>Eukaryota</taxon>
        <taxon>Sar</taxon>
        <taxon>Stramenopiles</taxon>
        <taxon>Oomycota</taxon>
        <taxon>Peronosporomycetes</taxon>
        <taxon>Peronosporales</taxon>
        <taxon>Peronosporaceae</taxon>
        <taxon>Phytophthora</taxon>
    </lineage>
</organism>
<dbReference type="PANTHER" id="PTHR14710">
    <property type="entry name" value="GEM-ASSOCIATED PROTEIN 6"/>
    <property type="match status" value="1"/>
</dbReference>
<dbReference type="Proteomes" id="UP000052943">
    <property type="component" value="Unassembled WGS sequence"/>
</dbReference>
<name>A0A0W8DD74_PHYNI</name>
<gene>
    <name evidence="2" type="ORF">AM587_10014281</name>
</gene>